<gene>
    <name evidence="3" type="primary">C3orf85</name>
    <name evidence="2" type="synonym">C1H3orf85</name>
</gene>
<dbReference type="OMA" id="GYTIQEQ"/>
<evidence type="ECO:0000313" key="4">
    <source>
        <dbReference type="Proteomes" id="UP000314981"/>
    </source>
</evidence>
<accession>A0A4W2G449</accession>
<reference evidence="4 5" key="1">
    <citation type="submission" date="2018-11" db="EMBL/GenBank/DDBJ databases">
        <title>Haplotype-resolved cattle genomes.</title>
        <authorList>
            <person name="Low W.Y."/>
            <person name="Tearle R."/>
            <person name="Bickhart D.M."/>
            <person name="Rosen B.D."/>
            <person name="Koren S."/>
            <person name="Rhie A."/>
            <person name="Hiendleder S."/>
            <person name="Phillippy A.M."/>
            <person name="Smith T.P.L."/>
            <person name="Williams J.L."/>
        </authorList>
    </citation>
    <scope>NUCLEOTIDE SEQUENCE [LARGE SCALE GENOMIC DNA]</scope>
</reference>
<name>A0A4W2G449_BOBOX</name>
<dbReference type="GeneTree" id="ENSGT00950000183224"/>
<dbReference type="Ensembl" id="ENSBIXT00005020610.1">
    <property type="protein sequence ID" value="ENSBIXP00005011624.1"/>
    <property type="gene ID" value="ENSBIXG00005002537.1"/>
</dbReference>
<evidence type="ECO:0000256" key="1">
    <source>
        <dbReference type="SAM" id="SignalP"/>
    </source>
</evidence>
<evidence type="ECO:0000313" key="2">
    <source>
        <dbReference type="Ensembl" id="ENSBIXP00000017467.1"/>
    </source>
</evidence>
<organism evidence="3 5">
    <name type="scientific">Bos indicus x Bos taurus</name>
    <name type="common">Hybrid cattle</name>
    <dbReference type="NCBI Taxonomy" id="30522"/>
    <lineage>
        <taxon>Eukaryota</taxon>
        <taxon>Metazoa</taxon>
        <taxon>Chordata</taxon>
        <taxon>Craniata</taxon>
        <taxon>Vertebrata</taxon>
        <taxon>Euteleostomi</taxon>
        <taxon>Mammalia</taxon>
        <taxon>Eutheria</taxon>
        <taxon>Laurasiatheria</taxon>
        <taxon>Artiodactyla</taxon>
        <taxon>Ruminantia</taxon>
        <taxon>Pecora</taxon>
        <taxon>Bovidae</taxon>
        <taxon>Bovinae</taxon>
        <taxon>Bos</taxon>
    </lineage>
</organism>
<feature type="chain" id="PRO_5044611520" evidence="1">
    <location>
        <begin position="21"/>
        <end position="90"/>
    </location>
</feature>
<sequence>MACKMLQAALCSTLLIGVLGAPFLLEDPANQFLRLKRHIYLQDYWNPDHSPNTWGNTLVDQAHETWTALKTTAQYYLNLNTFTLDTYTAQ</sequence>
<protein>
    <submittedName>
        <fullName evidence="3">Chromosome 3 open reading frame 85</fullName>
    </submittedName>
</protein>
<dbReference type="Proteomes" id="UP000314981">
    <property type="component" value="Chromosome 1"/>
</dbReference>
<keyword evidence="1" id="KW-0732">Signal</keyword>
<dbReference type="AlphaFoldDB" id="A0A4W2G449"/>
<evidence type="ECO:0000313" key="3">
    <source>
        <dbReference type="Ensembl" id="ENSBIXP00005011624.1"/>
    </source>
</evidence>
<dbReference type="Proteomes" id="UP000429181">
    <property type="component" value="Chromosome 1"/>
</dbReference>
<feature type="signal peptide" evidence="1">
    <location>
        <begin position="1"/>
        <end position="20"/>
    </location>
</feature>
<reference evidence="3" key="2">
    <citation type="submission" date="2025-05" db="UniProtKB">
        <authorList>
            <consortium name="Ensembl"/>
        </authorList>
    </citation>
    <scope>IDENTIFICATION</scope>
</reference>
<evidence type="ECO:0000313" key="5">
    <source>
        <dbReference type="Proteomes" id="UP000429181"/>
    </source>
</evidence>
<proteinExistence type="predicted"/>
<keyword evidence="4" id="KW-1185">Reference proteome</keyword>
<dbReference type="Ensembl" id="ENSBIXT00000029972.1">
    <property type="protein sequence ID" value="ENSBIXP00000017467.1"/>
    <property type="gene ID" value="ENSBIXG00000021464.1"/>
</dbReference>